<dbReference type="Gene3D" id="3.50.50.60">
    <property type="entry name" value="FAD/NAD(P)-binding domain"/>
    <property type="match status" value="1"/>
</dbReference>
<keyword evidence="5" id="KW-1185">Reference proteome</keyword>
<dbReference type="PANTHER" id="PTHR13789:SF309">
    <property type="entry name" value="PUTATIVE (AFU_ORTHOLOGUE AFUA_6G14510)-RELATED"/>
    <property type="match status" value="1"/>
</dbReference>
<name>A8IF05_AZOC5</name>
<sequence length="401" mass="42691">MPPRDIAIAGCGPAGLAAALLLHRDGHRVALYERFETARPVGSGLMIQPTGRAVLRALGLEATTAAAGAPIERLFGLSEPSGRAVLDVRYDALGADAPRGIGIHRAALFHTLHEAVRAEGIPVFTGRPISSSTHTADGRRHVVFADGTHSAPVDLVVDALGTSSPLAPPTGRPLPYGALWATLDWVDDAGFDAEALEQRYERASRMVGVLPIGRTAPDGPRKLAFFWSLRADHLEAWRSAGLAPWKAEAQTLWPRIAPLLAQIDDPAQLTFARYAHRTLPVPTEPGLIHLGDAWHSTSPQLGQGANMALLDAYALALALRQTDTVAAACTRAVALRRAHVRLYQGMSTLFTPVYQSDGTLLPLARDWIAGPLAKIWPLPPLLATIVSGLVGDPLARLGLEG</sequence>
<dbReference type="eggNOG" id="COG0654">
    <property type="taxonomic scope" value="Bacteria"/>
</dbReference>
<dbReference type="EMBL" id="AP009384">
    <property type="protein sequence ID" value="BAF89557.1"/>
    <property type="molecule type" value="Genomic_DNA"/>
</dbReference>
<dbReference type="HOGENOM" id="CLU_009665_5_0_5"/>
<dbReference type="SUPFAM" id="SSF51905">
    <property type="entry name" value="FAD/NAD(P)-binding domain"/>
    <property type="match status" value="1"/>
</dbReference>
<evidence type="ECO:0000256" key="1">
    <source>
        <dbReference type="ARBA" id="ARBA00023002"/>
    </source>
</evidence>
<dbReference type="Pfam" id="PF01494">
    <property type="entry name" value="FAD_binding_3"/>
    <property type="match status" value="1"/>
</dbReference>
<evidence type="ECO:0000313" key="4">
    <source>
        <dbReference type="EMBL" id="BAF89557.1"/>
    </source>
</evidence>
<dbReference type="InterPro" id="IPR050493">
    <property type="entry name" value="FAD-dep_Monooxygenase_BioMet"/>
</dbReference>
<dbReference type="GO" id="GO:0071949">
    <property type="term" value="F:FAD binding"/>
    <property type="evidence" value="ECO:0007669"/>
    <property type="project" value="InterPro"/>
</dbReference>
<reference evidence="4 5" key="1">
    <citation type="journal article" date="2007" name="Appl. Environ. Microbiol.">
        <title>Rhizobial factors required for stem nodule maturation and maintenance in Sesbania rostrata-Azorhizobium caulinodans ORS571 symbiosis.</title>
        <authorList>
            <person name="Suzuki S."/>
            <person name="Aono T."/>
            <person name="Lee KB."/>
            <person name="Suzuki T."/>
            <person name="Liu CT."/>
            <person name="Miwa H."/>
            <person name="Wakao S."/>
            <person name="Iki T."/>
            <person name="Oyaizu H."/>
        </authorList>
    </citation>
    <scope>NUCLEOTIDE SEQUENCE [LARGE SCALE GENOMIC DNA]</scope>
    <source>
        <strain evidence="5">ATCC 43989 / DSM 5975 / JCM 20966 / LMG 6465 / NBRC 14845 / NCIMB 13405 / ORS 571</strain>
    </source>
</reference>
<reference evidence="4 5" key="5">
    <citation type="journal article" date="2010" name="Appl. Environ. Microbiol.">
        <title>phrR-like gene praR of Azorhizobium caulinodans ORS571 is essential for symbiosis with Sesbania rostrata and is involved in expression of reb genes.</title>
        <authorList>
            <person name="Akiba N."/>
            <person name="Aono T."/>
            <person name="Toyazaki H."/>
            <person name="Sato S."/>
            <person name="Oyaizu H."/>
        </authorList>
    </citation>
    <scope>NUCLEOTIDE SEQUENCE [LARGE SCALE GENOMIC DNA]</scope>
    <source>
        <strain evidence="5">ATCC 43989 / DSM 5975 / JCM 20966 / LMG 6465 / NBRC 14845 / NCIMB 13405 / ORS 571</strain>
    </source>
</reference>
<evidence type="ECO:0000313" key="5">
    <source>
        <dbReference type="Proteomes" id="UP000000270"/>
    </source>
</evidence>
<proteinExistence type="predicted"/>
<accession>A8IF05</accession>
<dbReference type="InterPro" id="IPR002938">
    <property type="entry name" value="FAD-bd"/>
</dbReference>
<evidence type="ECO:0000259" key="3">
    <source>
        <dbReference type="Pfam" id="PF01494"/>
    </source>
</evidence>
<gene>
    <name evidence="4" type="ordered locus">AZC_3559</name>
</gene>
<dbReference type="GO" id="GO:0004497">
    <property type="term" value="F:monooxygenase activity"/>
    <property type="evidence" value="ECO:0007669"/>
    <property type="project" value="UniProtKB-KW"/>
</dbReference>
<dbReference type="STRING" id="438753.AZC_3559"/>
<evidence type="ECO:0000256" key="2">
    <source>
        <dbReference type="ARBA" id="ARBA00023033"/>
    </source>
</evidence>
<dbReference type="KEGG" id="azc:AZC_3559"/>
<keyword evidence="1" id="KW-0560">Oxidoreductase</keyword>
<dbReference type="AlphaFoldDB" id="A8IF05"/>
<reference evidence="5" key="2">
    <citation type="submission" date="2007-04" db="EMBL/GenBank/DDBJ databases">
        <title>Complete genome sequence of the nitrogen-fixing bacterium Azorhizobium caulinodans ORS571.</title>
        <authorList>
            <person name="Lee K.B."/>
            <person name="Backer P.D."/>
            <person name="Aono T."/>
            <person name="Liu C.T."/>
            <person name="Suzuki S."/>
            <person name="Suzuki T."/>
            <person name="Kaneko T."/>
            <person name="Yamada M."/>
            <person name="Tabata S."/>
            <person name="Kupfer D.M."/>
            <person name="Najar F.Z."/>
            <person name="Wiley G.B."/>
            <person name="Roe B."/>
            <person name="Binnewies T."/>
            <person name="Ussery D."/>
            <person name="Vereecke D."/>
            <person name="Gevers D."/>
            <person name="Holsters M."/>
            <person name="Oyaizu H."/>
        </authorList>
    </citation>
    <scope>NUCLEOTIDE SEQUENCE [LARGE SCALE GENOMIC DNA]</scope>
    <source>
        <strain evidence="5">ATCC 43989 / DSM 5975 / JCM 20966 / LMG 6465 / NBRC 14845 / NCIMB 13405 / ORS 571</strain>
    </source>
</reference>
<dbReference type="InterPro" id="IPR036188">
    <property type="entry name" value="FAD/NAD-bd_sf"/>
</dbReference>
<dbReference type="PRINTS" id="PR00420">
    <property type="entry name" value="RNGMNOXGNASE"/>
</dbReference>
<feature type="domain" description="FAD-binding" evidence="3">
    <location>
        <begin position="5"/>
        <end position="319"/>
    </location>
</feature>
<reference evidence="4 5" key="6">
    <citation type="journal article" date="2011" name="Appl. Environ. Microbiol.">
        <title>Involvement of the azorhizobial chromosome partition gene (parA) in the onset of bacteroid differentiation during Sesbania rostrata stem nodule development.</title>
        <authorList>
            <person name="Liu CT."/>
            <person name="Lee KB."/>
            <person name="Wang YS."/>
            <person name="Peng MH."/>
            <person name="Lee KT."/>
            <person name="Suzuki S."/>
            <person name="Suzuki T."/>
            <person name="Oyaizu H."/>
        </authorList>
    </citation>
    <scope>NUCLEOTIDE SEQUENCE [LARGE SCALE GENOMIC DNA]</scope>
    <source>
        <strain evidence="5">ATCC 43989 / DSM 5975 / JCM 20966 / LMG 6465 / NBRC 14845 / NCIMB 13405 / ORS 571</strain>
    </source>
</reference>
<reference evidence="4 5" key="4">
    <citation type="journal article" date="2009" name="Appl. Environ. Microbiol.">
        <title>Comparative genome-wide transcriptional profiling of Azorhizobium caulinodans ORS571 grown under free-living and symbiotic conditions.</title>
        <authorList>
            <person name="Tsukada S."/>
            <person name="Aono T."/>
            <person name="Akiba N."/>
            <person name="Lee KB."/>
            <person name="Liu CT."/>
            <person name="Toyazaki H."/>
            <person name="Oyaizu H."/>
        </authorList>
    </citation>
    <scope>NUCLEOTIDE SEQUENCE [LARGE SCALE GENOMIC DNA]</scope>
    <source>
        <strain evidence="5">ATCC 43989 / DSM 5975 / JCM 20966 / LMG 6465 / NBRC 14845 / NCIMB 13405 / ORS 571</strain>
    </source>
</reference>
<protein>
    <submittedName>
        <fullName evidence="4">Putative FAD-dependent monooxygenase</fullName>
    </submittedName>
</protein>
<keyword evidence="2 4" id="KW-0503">Monooxygenase</keyword>
<reference evidence="4 5" key="3">
    <citation type="journal article" date="2008" name="BMC Genomics">
        <title>The genome of the versatile nitrogen fixer Azorhizobium caulinodans ORS571.</title>
        <authorList>
            <person name="Lee KB."/>
            <person name="Backer P.D."/>
            <person name="Aono T."/>
            <person name="Liu CT."/>
            <person name="Suzuki S."/>
            <person name="Suzuki T."/>
            <person name="Kaneko T."/>
            <person name="Yamada M."/>
            <person name="Tabata S."/>
            <person name="Kupfer D.M."/>
            <person name="Najar F.Z."/>
            <person name="Wiley G.B."/>
            <person name="Roe B."/>
            <person name="Binnewies T.T."/>
            <person name="Ussery D.W."/>
            <person name="D'Haeze W."/>
            <person name="Herder J.D."/>
            <person name="Gevers D."/>
            <person name="Vereecke D."/>
            <person name="Holsters M."/>
            <person name="Oyaizu H."/>
        </authorList>
    </citation>
    <scope>NUCLEOTIDE SEQUENCE [LARGE SCALE GENOMIC DNA]</scope>
    <source>
        <strain evidence="5">ATCC 43989 / DSM 5975 / JCM 20966 / LMG 6465 / NBRC 14845 / NCIMB 13405 / ORS 571</strain>
    </source>
</reference>
<organism evidence="4 5">
    <name type="scientific">Azorhizobium caulinodans (strain ATCC 43989 / DSM 5975 / JCM 20966 / LMG 6465 / NBRC 14845 / NCIMB 13405 / ORS 571)</name>
    <dbReference type="NCBI Taxonomy" id="438753"/>
    <lineage>
        <taxon>Bacteria</taxon>
        <taxon>Pseudomonadati</taxon>
        <taxon>Pseudomonadota</taxon>
        <taxon>Alphaproteobacteria</taxon>
        <taxon>Hyphomicrobiales</taxon>
        <taxon>Xanthobacteraceae</taxon>
        <taxon>Azorhizobium</taxon>
    </lineage>
</organism>
<dbReference type="PANTHER" id="PTHR13789">
    <property type="entry name" value="MONOOXYGENASE"/>
    <property type="match status" value="1"/>
</dbReference>
<dbReference type="RefSeq" id="WP_012172082.1">
    <property type="nucleotide sequence ID" value="NC_009937.1"/>
</dbReference>
<dbReference type="Proteomes" id="UP000000270">
    <property type="component" value="Chromosome"/>
</dbReference>